<gene>
    <name evidence="1" type="ORF">CVIRNUC_001880</name>
</gene>
<proteinExistence type="predicted"/>
<organism evidence="1 2">
    <name type="scientific">Coccomyxa viridis</name>
    <dbReference type="NCBI Taxonomy" id="1274662"/>
    <lineage>
        <taxon>Eukaryota</taxon>
        <taxon>Viridiplantae</taxon>
        <taxon>Chlorophyta</taxon>
        <taxon>core chlorophytes</taxon>
        <taxon>Trebouxiophyceae</taxon>
        <taxon>Trebouxiophyceae incertae sedis</taxon>
        <taxon>Coccomyxaceae</taxon>
        <taxon>Coccomyxa</taxon>
    </lineage>
</organism>
<dbReference type="AlphaFoldDB" id="A0AAV1HU76"/>
<evidence type="ECO:0000313" key="1">
    <source>
        <dbReference type="EMBL" id="CAK0749045.1"/>
    </source>
</evidence>
<sequence>MHLKAAIQTPLRQTSCQRTHPKRDLIVARCSSHSDGRPRSPASIALKEWAALVAAIGEGKQTILLRKGGIREGPFEPVSSSFYLFPTSFHSEGSLLKPSAEQAYSKELSFDPKAAKEIVLSLAADVTGAWLTSNGSIVEKLQEYHVLGPDFLEKRMKWRKQQPITVLELRCRRLDQPLTLLQDSSFYGCFSWVDLYAQRKGAHGRGRDVISDSDFREKQCGLRAALQEP</sequence>
<dbReference type="Proteomes" id="UP001314263">
    <property type="component" value="Unassembled WGS sequence"/>
</dbReference>
<dbReference type="InterPro" id="IPR014923">
    <property type="entry name" value="DUF1802"/>
</dbReference>
<accession>A0AAV1HU76</accession>
<keyword evidence="2" id="KW-1185">Reference proteome</keyword>
<dbReference type="Pfam" id="PF08819">
    <property type="entry name" value="DUF1802"/>
    <property type="match status" value="1"/>
</dbReference>
<reference evidence="1 2" key="1">
    <citation type="submission" date="2023-10" db="EMBL/GenBank/DDBJ databases">
        <authorList>
            <person name="Maclean D."/>
            <person name="Macfadyen A."/>
        </authorList>
    </citation>
    <scope>NUCLEOTIDE SEQUENCE [LARGE SCALE GENOMIC DNA]</scope>
</reference>
<name>A0AAV1HU76_9CHLO</name>
<dbReference type="EMBL" id="CAUYUE010000003">
    <property type="protein sequence ID" value="CAK0749045.1"/>
    <property type="molecule type" value="Genomic_DNA"/>
</dbReference>
<evidence type="ECO:0000313" key="2">
    <source>
        <dbReference type="Proteomes" id="UP001314263"/>
    </source>
</evidence>
<protein>
    <submittedName>
        <fullName evidence="1">Uncharacterized protein</fullName>
    </submittedName>
</protein>
<comment type="caution">
    <text evidence="1">The sequence shown here is derived from an EMBL/GenBank/DDBJ whole genome shotgun (WGS) entry which is preliminary data.</text>
</comment>